<evidence type="ECO:0000256" key="5">
    <source>
        <dbReference type="ARBA" id="ARBA00022927"/>
    </source>
</evidence>
<evidence type="ECO:0000256" key="2">
    <source>
        <dbReference type="ARBA" id="ARBA00022448"/>
    </source>
</evidence>
<dbReference type="Proteomes" id="UP001524318">
    <property type="component" value="Unassembled WGS sequence"/>
</dbReference>
<proteinExistence type="inferred from homology"/>
<protein>
    <recommendedName>
        <fullName evidence="9">Sec-independent protein translocase protein TatA</fullName>
    </recommendedName>
</protein>
<dbReference type="InterPro" id="IPR006312">
    <property type="entry name" value="TatA/E"/>
</dbReference>
<keyword evidence="2 9" id="KW-0813">Transport</keyword>
<evidence type="ECO:0000256" key="10">
    <source>
        <dbReference type="SAM" id="MobiDB-lite"/>
    </source>
</evidence>
<evidence type="ECO:0000256" key="9">
    <source>
        <dbReference type="HAMAP-Rule" id="MF_00236"/>
    </source>
</evidence>
<evidence type="ECO:0000256" key="3">
    <source>
        <dbReference type="ARBA" id="ARBA00022475"/>
    </source>
</evidence>
<feature type="region of interest" description="Disordered" evidence="10">
    <location>
        <begin position="45"/>
        <end position="91"/>
    </location>
</feature>
<keyword evidence="5 9" id="KW-0653">Protein transport</keyword>
<dbReference type="PANTHER" id="PTHR42982:SF8">
    <property type="entry name" value="SEC-INDEPENDENT PROTEIN TRANSLOCASE PROTEIN TATA"/>
    <property type="match status" value="1"/>
</dbReference>
<comment type="subcellular location">
    <subcellularLocation>
        <location evidence="1 9">Cell membrane</location>
        <topology evidence="1 9">Single-pass membrane protein</topology>
    </subcellularLocation>
</comment>
<dbReference type="InterPro" id="IPR003369">
    <property type="entry name" value="TatA/B/E"/>
</dbReference>
<dbReference type="Pfam" id="PF02416">
    <property type="entry name" value="TatA_B_E"/>
    <property type="match status" value="1"/>
</dbReference>
<evidence type="ECO:0000256" key="6">
    <source>
        <dbReference type="ARBA" id="ARBA00022989"/>
    </source>
</evidence>
<keyword evidence="12" id="KW-1185">Reference proteome</keyword>
<comment type="subunit">
    <text evidence="9">The Tat system comprises two distinct complexes: a TatABC complex, containing multiple copies of TatA, TatB and TatC subunits, and a separate TatA complex, containing only TatA subunits. Substrates initially bind to the TatABC complex, which probably triggers association of the separate TatA complex to form the active translocon.</text>
</comment>
<dbReference type="HAMAP" id="MF_00236">
    <property type="entry name" value="TatA_E"/>
    <property type="match status" value="1"/>
</dbReference>
<dbReference type="RefSeq" id="WP_254748305.1">
    <property type="nucleotide sequence ID" value="NZ_JANCLV010000003.1"/>
</dbReference>
<organism evidence="11 12">
    <name type="scientific">Pseudarthrobacter humi</name>
    <dbReference type="NCBI Taxonomy" id="2952523"/>
    <lineage>
        <taxon>Bacteria</taxon>
        <taxon>Bacillati</taxon>
        <taxon>Actinomycetota</taxon>
        <taxon>Actinomycetes</taxon>
        <taxon>Micrococcales</taxon>
        <taxon>Micrococcaceae</taxon>
        <taxon>Pseudarthrobacter</taxon>
    </lineage>
</organism>
<keyword evidence="3 9" id="KW-1003">Cell membrane</keyword>
<evidence type="ECO:0000256" key="7">
    <source>
        <dbReference type="ARBA" id="ARBA00023010"/>
    </source>
</evidence>
<evidence type="ECO:0000256" key="4">
    <source>
        <dbReference type="ARBA" id="ARBA00022692"/>
    </source>
</evidence>
<gene>
    <name evidence="9 11" type="primary">tatA</name>
    <name evidence="11" type="ORF">NFC73_05375</name>
</gene>
<reference evidence="11 12" key="1">
    <citation type="submission" date="2022-06" db="EMBL/GenBank/DDBJ databases">
        <title>Pseudarthrobacter sp. strain RMG13 Genome sequencing and assembly.</title>
        <authorList>
            <person name="Kim I."/>
        </authorList>
    </citation>
    <scope>NUCLEOTIDE SEQUENCE [LARGE SCALE GENOMIC DNA]</scope>
    <source>
        <strain evidence="11 12">RMG13</strain>
    </source>
</reference>
<dbReference type="PANTHER" id="PTHR42982">
    <property type="entry name" value="SEC-INDEPENDENT PROTEIN TRANSLOCASE PROTEIN TATA"/>
    <property type="match status" value="1"/>
</dbReference>
<accession>A0ABT1LL49</accession>
<evidence type="ECO:0000313" key="11">
    <source>
        <dbReference type="EMBL" id="MCP8999169.1"/>
    </source>
</evidence>
<evidence type="ECO:0000313" key="12">
    <source>
        <dbReference type="Proteomes" id="UP001524318"/>
    </source>
</evidence>
<name>A0ABT1LL49_9MICC</name>
<feature type="compositionally biased region" description="Basic and acidic residues" evidence="10">
    <location>
        <begin position="45"/>
        <end position="56"/>
    </location>
</feature>
<evidence type="ECO:0000256" key="8">
    <source>
        <dbReference type="ARBA" id="ARBA00023136"/>
    </source>
</evidence>
<evidence type="ECO:0000256" key="1">
    <source>
        <dbReference type="ARBA" id="ARBA00004162"/>
    </source>
</evidence>
<comment type="function">
    <text evidence="9">Part of the twin-arginine translocation (Tat) system that transports large folded proteins containing a characteristic twin-arginine motif in their signal peptide across membranes. TatA could form the protein-conducting channel of the Tat system.</text>
</comment>
<dbReference type="Gene3D" id="1.20.5.3310">
    <property type="match status" value="1"/>
</dbReference>
<dbReference type="EMBL" id="JANCLV010000003">
    <property type="protein sequence ID" value="MCP8999169.1"/>
    <property type="molecule type" value="Genomic_DNA"/>
</dbReference>
<keyword evidence="7 9" id="KW-0811">Translocation</keyword>
<keyword evidence="8 9" id="KW-0472">Membrane</keyword>
<comment type="caution">
    <text evidence="11">The sequence shown here is derived from an EMBL/GenBank/DDBJ whole genome shotgun (WGS) entry which is preliminary data.</text>
</comment>
<keyword evidence="4 9" id="KW-0812">Transmembrane</keyword>
<comment type="similarity">
    <text evidence="9">Belongs to the TatA/E family.</text>
</comment>
<sequence>MGRLFDGPWPIVIIIVVALLLFAAPKLPAMARSLGQSMRIIKSEVKEMKNDGKTDSTDSASSPVEGKVVNHPPAKPGEPTDGTDVPPSTRA</sequence>
<dbReference type="NCBIfam" id="NF001854">
    <property type="entry name" value="PRK00575.1"/>
    <property type="match status" value="1"/>
</dbReference>
<keyword evidence="6 9" id="KW-1133">Transmembrane helix</keyword>